<dbReference type="PANTHER" id="PTHR37198:SF1">
    <property type="entry name" value="NUCLEOLIN"/>
    <property type="match status" value="1"/>
</dbReference>
<feature type="compositionally biased region" description="Basic and acidic residues" evidence="1">
    <location>
        <begin position="669"/>
        <end position="707"/>
    </location>
</feature>
<feature type="compositionally biased region" description="Basic and acidic residues" evidence="1">
    <location>
        <begin position="568"/>
        <end position="598"/>
    </location>
</feature>
<feature type="region of interest" description="Disordered" evidence="1">
    <location>
        <begin position="806"/>
        <end position="837"/>
    </location>
</feature>
<evidence type="ECO:0000313" key="3">
    <source>
        <dbReference type="Proteomes" id="UP000594638"/>
    </source>
</evidence>
<protein>
    <submittedName>
        <fullName evidence="2">Uncharacterized protein</fullName>
    </submittedName>
</protein>
<gene>
    <name evidence="2" type="ORF">OLEA9_A097197</name>
</gene>
<dbReference type="PANTHER" id="PTHR37198">
    <property type="entry name" value="NUCLEOLIN"/>
    <property type="match status" value="1"/>
</dbReference>
<feature type="region of interest" description="Disordered" evidence="1">
    <location>
        <begin position="568"/>
        <end position="793"/>
    </location>
</feature>
<keyword evidence="3" id="KW-1185">Reference proteome</keyword>
<dbReference type="AlphaFoldDB" id="A0A8S0TAA5"/>
<feature type="compositionally biased region" description="Polar residues" evidence="1">
    <location>
        <begin position="775"/>
        <end position="785"/>
    </location>
</feature>
<accession>A0A8S0TAA5</accession>
<feature type="region of interest" description="Disordered" evidence="1">
    <location>
        <begin position="351"/>
        <end position="388"/>
    </location>
</feature>
<evidence type="ECO:0000256" key="1">
    <source>
        <dbReference type="SAM" id="MobiDB-lite"/>
    </source>
</evidence>
<feature type="compositionally biased region" description="Polar residues" evidence="1">
    <location>
        <begin position="742"/>
        <end position="752"/>
    </location>
</feature>
<dbReference type="OrthoDB" id="1933309at2759"/>
<reference evidence="2 3" key="1">
    <citation type="submission" date="2019-12" db="EMBL/GenBank/DDBJ databases">
        <authorList>
            <person name="Alioto T."/>
            <person name="Alioto T."/>
            <person name="Gomez Garrido J."/>
        </authorList>
    </citation>
    <scope>NUCLEOTIDE SEQUENCE [LARGE SCALE GENOMIC DNA]</scope>
</reference>
<feature type="compositionally biased region" description="Polar residues" evidence="1">
    <location>
        <begin position="709"/>
        <end position="719"/>
    </location>
</feature>
<feature type="compositionally biased region" description="Basic and acidic residues" evidence="1">
    <location>
        <begin position="903"/>
        <end position="919"/>
    </location>
</feature>
<name>A0A8S0TAA5_OLEEU</name>
<feature type="compositionally biased region" description="Basic and acidic residues" evidence="1">
    <location>
        <begin position="627"/>
        <end position="636"/>
    </location>
</feature>
<feature type="non-terminal residue" evidence="2">
    <location>
        <position position="1"/>
    </location>
</feature>
<feature type="region of interest" description="Disordered" evidence="1">
    <location>
        <begin position="865"/>
        <end position="928"/>
    </location>
</feature>
<sequence length="1090" mass="121187">LHALGVLHANPPFLFPTRVHGSLSQAFILFGDSKSRIEAFTVTLKLHHQDYSLQLSLTHEIQVSCSAKSIIHHQVQGRMEEPSEEWEIEDENGSSSFEEEKIEKSGVSWILDRSLSLGKKVAVTVILISSAPLVLPPLVVISAIGVAFSVSFGFVYASYACTEKLMSKLLPETAPSITWDNKKSLTLQEEQEEEEGGNASLDKRDFDVVALEEEEGFGNSFLVKGGVVAMEEGEREKEEEQEEEEVENVSLVKGGVVAMEEEEREQVEEIQNESLVKGDIVAMEEEEKEQEHDVKEEIEVRIELVEDESKENGNGDATVIEAIKDDQEKVLSGDDILEEQGYKENEFLEKMGDIEIEERDKERDKEPQLECKGEKPIGVEEDRKFEGENMESLVKAGVVAMDEEEREQVEVQNKSLVKGNVVAMEEKEQEHDMKEEIEVRIELVEDKSKENGNDDAKVREAIKDDQEKVISRDDILEEQGYEEDELLKRMDDIEIEDLDKEREKEPQLECKGEKPIAVVEDGKFEGENAETIEFVGDVGSASGDEKNCTHCLEVKTIDYVEDEKNVGIRKREDWSVDKNDDKNVAIREEQEEASKNAELDTDVPQMNGSEGREEASILKCNEVARTASEDKEDRKGQNTKSLEDNGDEGARKDAKNFVHGSTVQPHVFVNDDAKNIGSRKKDDLPEDKNVKLDKVVMPTEVREKVKEGQTISKGKSSAAETEGKLDKDVPEKNESEKVKGGQTISKGKSTGVETEGKLDKDVPVKKVREKLKEGQTISEGKSSAVETEGTEKKMNLKAWKDSGNVKGTAAWKDGRHAPSSGKVEKAYGETKNSREQNDLNVVQDTKGKYEETGEETNVKLIKEHNGEELNRVPNDIKQDGEMEGTLLEKGDADHSKIGSVSRKSTDKENDLINSKHDTLQGENAGSVAYSDPGCEKNEENIISQEVSSNAKAEGESQNSGLFTLTDRNKAKVTISPDESQGSVDDVALPQVPELEHDAETKSKGNRNVSETDGALISNAGLLTEEKVWTQIDSVKAIIGYRGRRSASIYEEVKALYLFTGVEPSSSFDESSDVSEVYGNLQCLMSVIGIK</sequence>
<dbReference type="Gramene" id="OE9A097197T2">
    <property type="protein sequence ID" value="OE9A097197C2"/>
    <property type="gene ID" value="OE9A097197"/>
</dbReference>
<feature type="compositionally biased region" description="Basic and acidic residues" evidence="1">
    <location>
        <begin position="721"/>
        <end position="739"/>
    </location>
</feature>
<feature type="compositionally biased region" description="Basic and acidic residues" evidence="1">
    <location>
        <begin position="754"/>
        <end position="773"/>
    </location>
</feature>
<dbReference type="Proteomes" id="UP000594638">
    <property type="component" value="Unassembled WGS sequence"/>
</dbReference>
<proteinExistence type="predicted"/>
<feature type="compositionally biased region" description="Basic and acidic residues" evidence="1">
    <location>
        <begin position="812"/>
        <end position="837"/>
    </location>
</feature>
<organism evidence="2 3">
    <name type="scientific">Olea europaea subsp. europaea</name>
    <dbReference type="NCBI Taxonomy" id="158383"/>
    <lineage>
        <taxon>Eukaryota</taxon>
        <taxon>Viridiplantae</taxon>
        <taxon>Streptophyta</taxon>
        <taxon>Embryophyta</taxon>
        <taxon>Tracheophyta</taxon>
        <taxon>Spermatophyta</taxon>
        <taxon>Magnoliopsida</taxon>
        <taxon>eudicotyledons</taxon>
        <taxon>Gunneridae</taxon>
        <taxon>Pentapetalae</taxon>
        <taxon>asterids</taxon>
        <taxon>lamiids</taxon>
        <taxon>Lamiales</taxon>
        <taxon>Oleaceae</taxon>
        <taxon>Oleeae</taxon>
        <taxon>Olea</taxon>
    </lineage>
</organism>
<dbReference type="EMBL" id="CACTIH010005731">
    <property type="protein sequence ID" value="CAA3001073.1"/>
    <property type="molecule type" value="Genomic_DNA"/>
</dbReference>
<feature type="compositionally biased region" description="Basic and acidic residues" evidence="1">
    <location>
        <begin position="351"/>
        <end position="387"/>
    </location>
</feature>
<evidence type="ECO:0000313" key="2">
    <source>
        <dbReference type="EMBL" id="CAA3001073.1"/>
    </source>
</evidence>
<comment type="caution">
    <text evidence="2">The sequence shown here is derived from an EMBL/GenBank/DDBJ whole genome shotgun (WGS) entry which is preliminary data.</text>
</comment>
<feature type="compositionally biased region" description="Basic and acidic residues" evidence="1">
    <location>
        <begin position="865"/>
        <end position="896"/>
    </location>
</feature>